<dbReference type="InterPro" id="IPR012677">
    <property type="entry name" value="Nucleotide-bd_a/b_plait_sf"/>
</dbReference>
<dbReference type="Pfam" id="PF03880">
    <property type="entry name" value="DbpA"/>
    <property type="match status" value="1"/>
</dbReference>
<evidence type="ECO:0000256" key="4">
    <source>
        <dbReference type="ARBA" id="ARBA00022840"/>
    </source>
</evidence>
<dbReference type="CDD" id="cd12252">
    <property type="entry name" value="RRM_DbpA"/>
    <property type="match status" value="1"/>
</dbReference>
<dbReference type="Pfam" id="PF00270">
    <property type="entry name" value="DEAD"/>
    <property type="match status" value="1"/>
</dbReference>
<feature type="region of interest" description="Disordered" evidence="7">
    <location>
        <begin position="432"/>
        <end position="478"/>
    </location>
</feature>
<evidence type="ECO:0000313" key="10">
    <source>
        <dbReference type="EMBL" id="CAI3953774.1"/>
    </source>
</evidence>
<name>A0ABN8WHE7_9PROT</name>
<comment type="similarity">
    <text evidence="5 6">Belongs to the DEAD box helicase family.</text>
</comment>
<feature type="compositionally biased region" description="Basic and acidic residues" evidence="7">
    <location>
        <begin position="595"/>
        <end position="604"/>
    </location>
</feature>
<feature type="domain" description="Helicase C-terminal" evidence="9">
    <location>
        <begin position="232"/>
        <end position="377"/>
    </location>
</feature>
<protein>
    <submittedName>
        <fullName evidence="10">Superfamily II DNA and RNA helicase (SrmB) (PDB:3RRM)</fullName>
    </submittedName>
</protein>
<feature type="region of interest" description="Disordered" evidence="7">
    <location>
        <begin position="539"/>
        <end position="659"/>
    </location>
</feature>
<dbReference type="InterPro" id="IPR005580">
    <property type="entry name" value="DbpA/CsdA_RNA-bd_dom"/>
</dbReference>
<dbReference type="EMBL" id="CAMXCH010000004">
    <property type="protein sequence ID" value="CAI3953774.1"/>
    <property type="molecule type" value="Genomic_DNA"/>
</dbReference>
<organism evidence="10 11">
    <name type="scientific">Commensalibacter papalotli</name>
    <name type="common">ex Botero et al. 2024</name>
    <dbReference type="NCBI Taxonomy" id="2972766"/>
    <lineage>
        <taxon>Bacteria</taxon>
        <taxon>Pseudomonadati</taxon>
        <taxon>Pseudomonadota</taxon>
        <taxon>Alphaproteobacteria</taxon>
        <taxon>Acetobacterales</taxon>
        <taxon>Acetobacteraceae</taxon>
    </lineage>
</organism>
<feature type="domain" description="Helicase ATP-binding" evidence="8">
    <location>
        <begin position="30"/>
        <end position="206"/>
    </location>
</feature>
<reference evidence="10" key="1">
    <citation type="submission" date="2022-10" db="EMBL/GenBank/DDBJ databases">
        <authorList>
            <person name="Botero Cardona J."/>
        </authorList>
    </citation>
    <scope>NUCLEOTIDE SEQUENCE</scope>
    <source>
        <strain evidence="10">R-83534</strain>
    </source>
</reference>
<dbReference type="GO" id="GO:0004386">
    <property type="term" value="F:helicase activity"/>
    <property type="evidence" value="ECO:0007669"/>
    <property type="project" value="UniProtKB-KW"/>
</dbReference>
<evidence type="ECO:0000256" key="7">
    <source>
        <dbReference type="SAM" id="MobiDB-lite"/>
    </source>
</evidence>
<dbReference type="PANTHER" id="PTHR47959:SF1">
    <property type="entry name" value="ATP-DEPENDENT RNA HELICASE DBPA"/>
    <property type="match status" value="1"/>
</dbReference>
<dbReference type="InterPro" id="IPR027417">
    <property type="entry name" value="P-loop_NTPase"/>
</dbReference>
<evidence type="ECO:0000259" key="9">
    <source>
        <dbReference type="PROSITE" id="PS51194"/>
    </source>
</evidence>
<gene>
    <name evidence="10" type="ORF">R83534S58_LOCUS1874</name>
</gene>
<proteinExistence type="inferred from homology"/>
<feature type="compositionally biased region" description="Basic and acidic residues" evidence="7">
    <location>
        <begin position="553"/>
        <end position="572"/>
    </location>
</feature>
<dbReference type="InterPro" id="IPR011545">
    <property type="entry name" value="DEAD/DEAH_box_helicase_dom"/>
</dbReference>
<accession>A0ABN8WHE7</accession>
<dbReference type="PANTHER" id="PTHR47959">
    <property type="entry name" value="ATP-DEPENDENT RNA HELICASE RHLE-RELATED"/>
    <property type="match status" value="1"/>
</dbReference>
<comment type="caution">
    <text evidence="10">The sequence shown here is derived from an EMBL/GenBank/DDBJ whole genome shotgun (WGS) entry which is preliminary data.</text>
</comment>
<dbReference type="RefSeq" id="WP_282024490.1">
    <property type="nucleotide sequence ID" value="NZ_CAMXCH010000004.1"/>
</dbReference>
<dbReference type="Pfam" id="PF00271">
    <property type="entry name" value="Helicase_C"/>
    <property type="match status" value="1"/>
</dbReference>
<keyword evidence="11" id="KW-1185">Reference proteome</keyword>
<keyword evidence="4 6" id="KW-0067">ATP-binding</keyword>
<evidence type="ECO:0000256" key="6">
    <source>
        <dbReference type="RuleBase" id="RU000492"/>
    </source>
</evidence>
<dbReference type="InterPro" id="IPR000629">
    <property type="entry name" value="RNA-helicase_DEAD-box_CS"/>
</dbReference>
<dbReference type="InterPro" id="IPR050079">
    <property type="entry name" value="DEAD_box_RNA_helicase"/>
</dbReference>
<dbReference type="PROSITE" id="PS51192">
    <property type="entry name" value="HELICASE_ATP_BIND_1"/>
    <property type="match status" value="1"/>
</dbReference>
<dbReference type="InterPro" id="IPR044742">
    <property type="entry name" value="DEAD/DEAH_RhlB"/>
</dbReference>
<evidence type="ECO:0000256" key="2">
    <source>
        <dbReference type="ARBA" id="ARBA00022801"/>
    </source>
</evidence>
<keyword evidence="2 6" id="KW-0378">Hydrolase</keyword>
<dbReference type="InterPro" id="IPR014001">
    <property type="entry name" value="Helicase_ATP-bd"/>
</dbReference>
<dbReference type="PROSITE" id="PS00039">
    <property type="entry name" value="DEAD_ATP_HELICASE"/>
    <property type="match status" value="1"/>
</dbReference>
<dbReference type="Proteomes" id="UP001154272">
    <property type="component" value="Unassembled WGS sequence"/>
</dbReference>
<feature type="compositionally biased region" description="Basic and acidic residues" evidence="7">
    <location>
        <begin position="440"/>
        <end position="466"/>
    </location>
</feature>
<evidence type="ECO:0000256" key="1">
    <source>
        <dbReference type="ARBA" id="ARBA00022741"/>
    </source>
</evidence>
<evidence type="ECO:0000313" key="11">
    <source>
        <dbReference type="Proteomes" id="UP001154272"/>
    </source>
</evidence>
<keyword evidence="3 6" id="KW-0347">Helicase</keyword>
<dbReference type="SMART" id="SM00490">
    <property type="entry name" value="HELICc"/>
    <property type="match status" value="1"/>
</dbReference>
<feature type="compositionally biased region" description="Low complexity" evidence="7">
    <location>
        <begin position="641"/>
        <end position="653"/>
    </location>
</feature>
<dbReference type="PROSITE" id="PS51194">
    <property type="entry name" value="HELICASE_CTER"/>
    <property type="match status" value="1"/>
</dbReference>
<dbReference type="CDD" id="cd00268">
    <property type="entry name" value="DEADc"/>
    <property type="match status" value="1"/>
</dbReference>
<dbReference type="Gene3D" id="3.30.70.330">
    <property type="match status" value="1"/>
</dbReference>
<evidence type="ECO:0000256" key="5">
    <source>
        <dbReference type="ARBA" id="ARBA00038437"/>
    </source>
</evidence>
<evidence type="ECO:0000259" key="8">
    <source>
        <dbReference type="PROSITE" id="PS51192"/>
    </source>
</evidence>
<evidence type="ECO:0000256" key="3">
    <source>
        <dbReference type="ARBA" id="ARBA00022806"/>
    </source>
</evidence>
<dbReference type="InterPro" id="IPR001650">
    <property type="entry name" value="Helicase_C-like"/>
</dbReference>
<dbReference type="SUPFAM" id="SSF52540">
    <property type="entry name" value="P-loop containing nucleoside triphosphate hydrolases"/>
    <property type="match status" value="1"/>
</dbReference>
<keyword evidence="1 6" id="KW-0547">Nucleotide-binding</keyword>
<dbReference type="CDD" id="cd18787">
    <property type="entry name" value="SF2_C_DEAD"/>
    <property type="match status" value="1"/>
</dbReference>
<feature type="compositionally biased region" description="Basic and acidic residues" evidence="7">
    <location>
        <begin position="611"/>
        <end position="635"/>
    </location>
</feature>
<dbReference type="SMART" id="SM00487">
    <property type="entry name" value="DEXDc"/>
    <property type="match status" value="1"/>
</dbReference>
<dbReference type="Gene3D" id="3.40.50.300">
    <property type="entry name" value="P-loop containing nucleotide triphosphate hydrolases"/>
    <property type="match status" value="2"/>
</dbReference>
<sequence length="659" mass="72196">MPFTKINPSLAQALERKGYASLTPVQEAVLENENPHQDLLVSAQTGSGKTVAYGIAMAPTLLENKNTFQSANKPQALIIAPTRELALQVHQELCWLFADTKARIITCIGGMNVRKEAQTLDNGAHIVVGTPGRLCDHVRRRHLDLSDLKVIILDEADEMLDLGFRDELEDLLSACPEDRRTLLFSATIDKEIESLARRYQNNALRINTVSNTQHVDIEYRAVVTHPKEVDNAVVNLLRYIDSPTAMVFCATRELVRHMQSALIERGFSCAALSGDLGQEERTQAIKSLRTGQVRVCVATDVAARGLDLPMLDLVIHASLPTNHATLLHRSGRTGRAGRKGVCALIVPSSQRSRAEHLLRKAKVAASWELPPSIPSIREKDNERLLNHPSLLSSKEILSEDQILIDQLTAQFSATDLANAAISLYRSTIPNPEEITPINLDNKRSSGFDRDGSKGRDRGRERGERSSSAHSFDSGSWYEMPVGRNDNADPKWLIPVLCKIANIQKKDIGSIRISDQSTKFEIAADKVDDFNKSISKIRDDETKIFPSTPAAPSEGRREGGYKGRGGGDRRREGGGGSGRSGEGRRREGGGGSGRGGEGRSRREGSDGNGRSGEGRRTSDSERSERGPRVRSEGERSGKKRSASSLPSRSGTPSSSRKRSK</sequence>